<gene>
    <name evidence="3" type="ORF">I41_09160</name>
</gene>
<evidence type="ECO:0000259" key="2">
    <source>
        <dbReference type="Pfam" id="PF12728"/>
    </source>
</evidence>
<evidence type="ECO:0000313" key="3">
    <source>
        <dbReference type="EMBL" id="QDT71756.1"/>
    </source>
</evidence>
<dbReference type="EMBL" id="CP036339">
    <property type="protein sequence ID" value="QDT71756.1"/>
    <property type="molecule type" value="Genomic_DNA"/>
</dbReference>
<dbReference type="Pfam" id="PF12728">
    <property type="entry name" value="HTH_17"/>
    <property type="match status" value="1"/>
</dbReference>
<feature type="region of interest" description="Disordered" evidence="1">
    <location>
        <begin position="62"/>
        <end position="118"/>
    </location>
</feature>
<evidence type="ECO:0000256" key="1">
    <source>
        <dbReference type="SAM" id="MobiDB-lite"/>
    </source>
</evidence>
<dbReference type="InterPro" id="IPR041657">
    <property type="entry name" value="HTH_17"/>
</dbReference>
<proteinExistence type="predicted"/>
<accession>A0A517TTR4</accession>
<feature type="compositionally biased region" description="Basic and acidic residues" evidence="1">
    <location>
        <begin position="107"/>
        <end position="118"/>
    </location>
</feature>
<sequence>MKNKRYLTPRDFATAVGISPKTVQRRLKAGQLPAMQPGGPNTAWLIDYDAFAAAFTAARAQHAAGNDEMAGGDAADLTQARSALEEQDQVTTQISGPRPRWMQSLPKKTERGYGAKET</sequence>
<feature type="domain" description="Helix-turn-helix" evidence="2">
    <location>
        <begin position="6"/>
        <end position="54"/>
    </location>
</feature>
<protein>
    <recommendedName>
        <fullName evidence="2">Helix-turn-helix domain-containing protein</fullName>
    </recommendedName>
</protein>
<dbReference type="RefSeq" id="WP_210421108.1">
    <property type="nucleotide sequence ID" value="NZ_CP036339.1"/>
</dbReference>
<evidence type="ECO:0000313" key="4">
    <source>
        <dbReference type="Proteomes" id="UP000317909"/>
    </source>
</evidence>
<reference evidence="3 4" key="1">
    <citation type="submission" date="2019-02" db="EMBL/GenBank/DDBJ databases">
        <title>Deep-cultivation of Planctomycetes and their phenomic and genomic characterization uncovers novel biology.</title>
        <authorList>
            <person name="Wiegand S."/>
            <person name="Jogler M."/>
            <person name="Boedeker C."/>
            <person name="Pinto D."/>
            <person name="Vollmers J."/>
            <person name="Rivas-Marin E."/>
            <person name="Kohn T."/>
            <person name="Peeters S.H."/>
            <person name="Heuer A."/>
            <person name="Rast P."/>
            <person name="Oberbeckmann S."/>
            <person name="Bunk B."/>
            <person name="Jeske O."/>
            <person name="Meyerdierks A."/>
            <person name="Storesund J.E."/>
            <person name="Kallscheuer N."/>
            <person name="Luecker S."/>
            <person name="Lage O.M."/>
            <person name="Pohl T."/>
            <person name="Merkel B.J."/>
            <person name="Hornburger P."/>
            <person name="Mueller R.-W."/>
            <person name="Bruemmer F."/>
            <person name="Labrenz M."/>
            <person name="Spormann A.M."/>
            <person name="Op den Camp H."/>
            <person name="Overmann J."/>
            <person name="Amann R."/>
            <person name="Jetten M.S.M."/>
            <person name="Mascher T."/>
            <person name="Medema M.H."/>
            <person name="Devos D.P."/>
            <person name="Kaster A.-K."/>
            <person name="Ovreas L."/>
            <person name="Rohde M."/>
            <person name="Galperin M.Y."/>
            <person name="Jogler C."/>
        </authorList>
    </citation>
    <scope>NUCLEOTIDE SEQUENCE [LARGE SCALE GENOMIC DNA]</scope>
    <source>
        <strain evidence="3 4">I41</strain>
    </source>
</reference>
<dbReference type="Proteomes" id="UP000317909">
    <property type="component" value="Chromosome"/>
</dbReference>
<dbReference type="KEGG" id="llh:I41_09160"/>
<keyword evidence="4" id="KW-1185">Reference proteome</keyword>
<dbReference type="AlphaFoldDB" id="A0A517TTR4"/>
<name>A0A517TTR4_9BACT</name>
<organism evidence="3 4">
    <name type="scientific">Lacipirellula limnantheis</name>
    <dbReference type="NCBI Taxonomy" id="2528024"/>
    <lineage>
        <taxon>Bacteria</taxon>
        <taxon>Pseudomonadati</taxon>
        <taxon>Planctomycetota</taxon>
        <taxon>Planctomycetia</taxon>
        <taxon>Pirellulales</taxon>
        <taxon>Lacipirellulaceae</taxon>
        <taxon>Lacipirellula</taxon>
    </lineage>
</organism>